<dbReference type="EnsemblMetazoa" id="Aqu2.1.09313_001">
    <property type="protein sequence ID" value="Aqu2.1.09313_001"/>
    <property type="gene ID" value="Aqu2.1.09313"/>
</dbReference>
<proteinExistence type="predicted"/>
<reference evidence="2" key="1">
    <citation type="submission" date="2017-05" db="UniProtKB">
        <authorList>
            <consortium name="EnsemblMetazoa"/>
        </authorList>
    </citation>
    <scope>IDENTIFICATION</scope>
</reference>
<sequence length="93" mass="10449">MCRWAYGYAHHYQQVHVNAAKWSGANSGHAMGNQWSCPLPRAGNPLREQLNWRAGLGFVPHIVRRDHSEQPPVPGGPNRDSGWLQADYTNMGE</sequence>
<organism evidence="2">
    <name type="scientific">Amphimedon queenslandica</name>
    <name type="common">Sponge</name>
    <dbReference type="NCBI Taxonomy" id="400682"/>
    <lineage>
        <taxon>Eukaryota</taxon>
        <taxon>Metazoa</taxon>
        <taxon>Porifera</taxon>
        <taxon>Demospongiae</taxon>
        <taxon>Heteroscleromorpha</taxon>
        <taxon>Haplosclerida</taxon>
        <taxon>Niphatidae</taxon>
        <taxon>Amphimedon</taxon>
    </lineage>
</organism>
<dbReference type="InParanoid" id="A0A1X7T4Z2"/>
<evidence type="ECO:0000256" key="1">
    <source>
        <dbReference type="SAM" id="MobiDB-lite"/>
    </source>
</evidence>
<evidence type="ECO:0000313" key="2">
    <source>
        <dbReference type="EnsemblMetazoa" id="Aqu2.1.09313_001"/>
    </source>
</evidence>
<feature type="region of interest" description="Disordered" evidence="1">
    <location>
        <begin position="65"/>
        <end position="93"/>
    </location>
</feature>
<accession>A0A1X7T4Z2</accession>
<protein>
    <submittedName>
        <fullName evidence="2">Uncharacterized protein</fullName>
    </submittedName>
</protein>
<dbReference type="AlphaFoldDB" id="A0A1X7T4Z2"/>
<name>A0A1X7T4Z2_AMPQE</name>